<feature type="domain" description="GtrA/DPMS transmembrane" evidence="7">
    <location>
        <begin position="28"/>
        <end position="154"/>
    </location>
</feature>
<dbReference type="KEGG" id="fls:GLV81_06635"/>
<sequence length="166" mass="19190">MLARFIILILDWFYPLFKRFMPRQTFYYAACGGGNTLLGLLIFFVCENYVFDKQPVDLLLVVLKSHKAAMVASFLFSFPTGFYLAKTVVFSGSTMRGRHQLFRYFVTNMVSLLLNYINLTVMVDWLAFYPTLAQIINTVIVVIFSYLLQKHFAFRKSKQPATSETA</sequence>
<feature type="transmembrane region" description="Helical" evidence="6">
    <location>
        <begin position="26"/>
        <end position="50"/>
    </location>
</feature>
<accession>A0A6I6G6S2</accession>
<dbReference type="GO" id="GO:0005886">
    <property type="term" value="C:plasma membrane"/>
    <property type="evidence" value="ECO:0007669"/>
    <property type="project" value="TreeGrafter"/>
</dbReference>
<keyword evidence="4 6" id="KW-1133">Transmembrane helix</keyword>
<evidence type="ECO:0000256" key="5">
    <source>
        <dbReference type="ARBA" id="ARBA00023136"/>
    </source>
</evidence>
<comment type="subcellular location">
    <subcellularLocation>
        <location evidence="1">Membrane</location>
        <topology evidence="1">Multi-pass membrane protein</topology>
    </subcellularLocation>
</comment>
<dbReference type="Pfam" id="PF04138">
    <property type="entry name" value="GtrA_DPMS_TM"/>
    <property type="match status" value="1"/>
</dbReference>
<evidence type="ECO:0000313" key="9">
    <source>
        <dbReference type="Proteomes" id="UP000426027"/>
    </source>
</evidence>
<gene>
    <name evidence="8" type="ORF">GLV81_06635</name>
</gene>
<evidence type="ECO:0000256" key="6">
    <source>
        <dbReference type="SAM" id="Phobius"/>
    </source>
</evidence>
<reference evidence="8 9" key="1">
    <citation type="submission" date="2019-11" db="EMBL/GenBank/DDBJ databases">
        <authorList>
            <person name="Im W.T."/>
        </authorList>
    </citation>
    <scope>NUCLEOTIDE SEQUENCE [LARGE SCALE GENOMIC DNA]</scope>
    <source>
        <strain evidence="8 9">SB-02</strain>
    </source>
</reference>
<feature type="transmembrane region" description="Helical" evidence="6">
    <location>
        <begin position="101"/>
        <end position="121"/>
    </location>
</feature>
<dbReference type="PANTHER" id="PTHR38459">
    <property type="entry name" value="PROPHAGE BACTOPRENOL-LINKED GLUCOSE TRANSLOCASE HOMOLOG"/>
    <property type="match status" value="1"/>
</dbReference>
<dbReference type="PANTHER" id="PTHR38459:SF1">
    <property type="entry name" value="PROPHAGE BACTOPRENOL-LINKED GLUCOSE TRANSLOCASE HOMOLOG"/>
    <property type="match status" value="1"/>
</dbReference>
<dbReference type="GO" id="GO:0000271">
    <property type="term" value="P:polysaccharide biosynthetic process"/>
    <property type="evidence" value="ECO:0007669"/>
    <property type="project" value="InterPro"/>
</dbReference>
<evidence type="ECO:0000256" key="1">
    <source>
        <dbReference type="ARBA" id="ARBA00004141"/>
    </source>
</evidence>
<name>A0A6I6G6S2_9BACT</name>
<keyword evidence="9" id="KW-1185">Reference proteome</keyword>
<dbReference type="InterPro" id="IPR051401">
    <property type="entry name" value="GtrA_CellWall_Glycosyl"/>
</dbReference>
<evidence type="ECO:0000256" key="3">
    <source>
        <dbReference type="ARBA" id="ARBA00022692"/>
    </source>
</evidence>
<proteinExistence type="inferred from homology"/>
<keyword evidence="3 6" id="KW-0812">Transmembrane</keyword>
<feature type="transmembrane region" description="Helical" evidence="6">
    <location>
        <begin position="70"/>
        <end position="89"/>
    </location>
</feature>
<dbReference type="Proteomes" id="UP000426027">
    <property type="component" value="Chromosome"/>
</dbReference>
<evidence type="ECO:0000256" key="4">
    <source>
        <dbReference type="ARBA" id="ARBA00022989"/>
    </source>
</evidence>
<feature type="transmembrane region" description="Helical" evidence="6">
    <location>
        <begin position="127"/>
        <end position="148"/>
    </location>
</feature>
<comment type="similarity">
    <text evidence="2">Belongs to the GtrA family.</text>
</comment>
<evidence type="ECO:0000259" key="7">
    <source>
        <dbReference type="Pfam" id="PF04138"/>
    </source>
</evidence>
<dbReference type="EMBL" id="CP046566">
    <property type="protein sequence ID" value="QGW27814.1"/>
    <property type="molecule type" value="Genomic_DNA"/>
</dbReference>
<evidence type="ECO:0000256" key="2">
    <source>
        <dbReference type="ARBA" id="ARBA00009399"/>
    </source>
</evidence>
<dbReference type="InterPro" id="IPR007267">
    <property type="entry name" value="GtrA_DPMS_TM"/>
</dbReference>
<organism evidence="8 9">
    <name type="scientific">Phnomibacter ginsenosidimutans</name>
    <dbReference type="NCBI Taxonomy" id="2676868"/>
    <lineage>
        <taxon>Bacteria</taxon>
        <taxon>Pseudomonadati</taxon>
        <taxon>Bacteroidota</taxon>
        <taxon>Chitinophagia</taxon>
        <taxon>Chitinophagales</taxon>
        <taxon>Chitinophagaceae</taxon>
        <taxon>Phnomibacter</taxon>
    </lineage>
</organism>
<evidence type="ECO:0000313" key="8">
    <source>
        <dbReference type="EMBL" id="QGW27814.1"/>
    </source>
</evidence>
<dbReference type="AlphaFoldDB" id="A0A6I6G6S2"/>
<keyword evidence="5 6" id="KW-0472">Membrane</keyword>
<protein>
    <submittedName>
        <fullName evidence="8">GtrA family protein</fullName>
    </submittedName>
</protein>